<comment type="caution">
    <text evidence="2">The sequence shown here is derived from an EMBL/GenBank/DDBJ whole genome shotgun (WGS) entry which is preliminary data.</text>
</comment>
<dbReference type="Gene3D" id="2.60.120.260">
    <property type="entry name" value="Galactose-binding domain-like"/>
    <property type="match status" value="1"/>
</dbReference>
<accession>A0AAJ1HWW7</accession>
<feature type="region of interest" description="Disordered" evidence="1">
    <location>
        <begin position="586"/>
        <end position="645"/>
    </location>
</feature>
<dbReference type="InterPro" id="IPR021793">
    <property type="entry name" value="Oprl"/>
</dbReference>
<protein>
    <submittedName>
        <fullName evidence="2">Alanine-zipper protein</fullName>
    </submittedName>
</protein>
<name>A0AAJ1HWW7_LIMMU</name>
<gene>
    <name evidence="2" type="ORF">PO250_07150</name>
</gene>
<proteinExistence type="predicted"/>
<evidence type="ECO:0000313" key="2">
    <source>
        <dbReference type="EMBL" id="MDC2830070.1"/>
    </source>
</evidence>
<reference evidence="2" key="1">
    <citation type="submission" date="2023-01" db="EMBL/GenBank/DDBJ databases">
        <title>Genome analysis of 13 Lactobacillus isolated from gut of wild boar.</title>
        <authorList>
            <person name="Papp P."/>
            <person name="Libisch B."/>
            <person name="Nagy T."/>
            <person name="Olasz F."/>
        </authorList>
    </citation>
    <scope>NUCLEOTIDE SEQUENCE</scope>
    <source>
        <strain evidence="2">F146</strain>
    </source>
</reference>
<dbReference type="InterPro" id="IPR008979">
    <property type="entry name" value="Galactose-bd-like_sf"/>
</dbReference>
<dbReference type="Proteomes" id="UP001220670">
    <property type="component" value="Unassembled WGS sequence"/>
</dbReference>
<dbReference type="CDD" id="cd19958">
    <property type="entry name" value="pyocin_knob"/>
    <property type="match status" value="1"/>
</dbReference>
<dbReference type="SUPFAM" id="SSF49785">
    <property type="entry name" value="Galactose-binding domain-like"/>
    <property type="match status" value="1"/>
</dbReference>
<evidence type="ECO:0000256" key="1">
    <source>
        <dbReference type="SAM" id="MobiDB-lite"/>
    </source>
</evidence>
<organism evidence="2 3">
    <name type="scientific">Limosilactobacillus mucosae</name>
    <name type="common">Lactobacillus mucosae</name>
    <dbReference type="NCBI Taxonomy" id="97478"/>
    <lineage>
        <taxon>Bacteria</taxon>
        <taxon>Bacillati</taxon>
        <taxon>Bacillota</taxon>
        <taxon>Bacilli</taxon>
        <taxon>Lactobacillales</taxon>
        <taxon>Lactobacillaceae</taxon>
        <taxon>Limosilactobacillus</taxon>
    </lineage>
</organism>
<dbReference type="EMBL" id="JAQONE010000023">
    <property type="protein sequence ID" value="MDC2830070.1"/>
    <property type="molecule type" value="Genomic_DNA"/>
</dbReference>
<dbReference type="Pfam" id="PF11839">
    <property type="entry name" value="Alanine_zipper"/>
    <property type="match status" value="1"/>
</dbReference>
<sequence>MADTTLYKQIVLEWGQDTDSLLWGMGYSPDNGEHFYVLNTTYGRKYRQEDGDRIWPFLKDKVKSVLDWSAITNKPDVALKSDLTWSSITDKPDIALKSDLTWSNVTGKPDVALKSDVAAVSAVASTASAKATSNAATIASVSSTASSALSVANSNAKVLPNKLDKADLTWTNITNRPDVDKIASQASQAVVTANTAQSQASAAGQAASSASVQASAAKASADTATATANAAKASASTASATAASAQQVANSASASASATAVALKSKADTATVNAQFNSVNSSVASAQSTADSAVAGLANKLDKTALTWGNIANKPTDLATTDSVAKAQSAANSAVSMASGATATANSAKSAATSAVGVANTANTTANSALSKANSAVSVANQANTTANQAKSNANQAVNTANSANTTANQANNKISNIQTNGGGRNLLLGTRDFSGDWINLSTNWTKTDETYNGLSVVETTGDWSGISQYYQVKQGEAYTFSLFARYISGTGSSSIYVLLNSNPESGHQQASLDNYTGAYALDANWKKCSITFTATTDGYIKPRMERTNNNTNTLRVCGFMLEKGTVAHSWQPAPEDMQTQIDANKTAAANAQSSANNAQNTANSAQTSANSALSKANNAQNTANSAQTSANNAQNTANSAQSTANTAIKVSETLKDLGNYTATASGTTNNSTYSGLPRTSGVSMSQVYNNGYPVPYGNVLNVAGTGAGQLLLGWSGTSSANEHLYYRSHRDNGSGGWSTWDKIAYVSDLTWSNISGKPNVATKSDLTWANISGKPSIPNADDTTTVSSGDLNNYTTTGKYYMPNGVANYTNHPTTGTDMGDWFVMKVDAYHGGDMIVQTIYQINSGDVWIRQRWSNAWKSWRQINFWG</sequence>
<dbReference type="AlphaFoldDB" id="A0AAJ1HWW7"/>
<evidence type="ECO:0000313" key="3">
    <source>
        <dbReference type="Proteomes" id="UP001220670"/>
    </source>
</evidence>